<gene>
    <name evidence="6" type="ORF">N8I77_010368</name>
</gene>
<dbReference type="EMBL" id="JAUJFL010000006">
    <property type="protein sequence ID" value="KAK2600863.1"/>
    <property type="molecule type" value="Genomic_DNA"/>
</dbReference>
<protein>
    <recommendedName>
        <fullName evidence="5">CENP-V/GFA domain-containing protein</fullName>
    </recommendedName>
</protein>
<dbReference type="Gene3D" id="3.90.1590.10">
    <property type="entry name" value="glutathione-dependent formaldehyde- activating enzyme (gfa)"/>
    <property type="match status" value="1"/>
</dbReference>
<dbReference type="GO" id="GO:0016846">
    <property type="term" value="F:carbon-sulfur lyase activity"/>
    <property type="evidence" value="ECO:0007669"/>
    <property type="project" value="InterPro"/>
</dbReference>
<dbReference type="AlphaFoldDB" id="A0AAD9S763"/>
<accession>A0AAD9S763</accession>
<feature type="domain" description="CENP-V/GFA" evidence="5">
    <location>
        <begin position="2"/>
        <end position="114"/>
    </location>
</feature>
<dbReference type="SUPFAM" id="SSF51316">
    <property type="entry name" value="Mss4-like"/>
    <property type="match status" value="1"/>
</dbReference>
<dbReference type="GO" id="GO:0046872">
    <property type="term" value="F:metal ion binding"/>
    <property type="evidence" value="ECO:0007669"/>
    <property type="project" value="UniProtKB-KW"/>
</dbReference>
<comment type="similarity">
    <text evidence="1">Belongs to the Gfa family.</text>
</comment>
<evidence type="ECO:0000313" key="7">
    <source>
        <dbReference type="Proteomes" id="UP001265746"/>
    </source>
</evidence>
<name>A0AAD9S763_PHOAM</name>
<dbReference type="InterPro" id="IPR006913">
    <property type="entry name" value="CENP-V/GFA"/>
</dbReference>
<evidence type="ECO:0000256" key="3">
    <source>
        <dbReference type="ARBA" id="ARBA00022833"/>
    </source>
</evidence>
<dbReference type="Pfam" id="PF04828">
    <property type="entry name" value="GFA"/>
    <property type="match status" value="1"/>
</dbReference>
<dbReference type="Proteomes" id="UP001265746">
    <property type="component" value="Unassembled WGS sequence"/>
</dbReference>
<dbReference type="PANTHER" id="PTHR33337:SF30">
    <property type="entry name" value="DUF636 DOMAIN PROTEIN (AFU_ORTHOLOGUE AFUA_1G03180)"/>
    <property type="match status" value="1"/>
</dbReference>
<keyword evidence="2" id="KW-0479">Metal-binding</keyword>
<dbReference type="PROSITE" id="PS51891">
    <property type="entry name" value="CENP_V_GFA"/>
    <property type="match status" value="1"/>
</dbReference>
<organism evidence="6 7">
    <name type="scientific">Phomopsis amygdali</name>
    <name type="common">Fusicoccum amygdali</name>
    <dbReference type="NCBI Taxonomy" id="1214568"/>
    <lineage>
        <taxon>Eukaryota</taxon>
        <taxon>Fungi</taxon>
        <taxon>Dikarya</taxon>
        <taxon>Ascomycota</taxon>
        <taxon>Pezizomycotina</taxon>
        <taxon>Sordariomycetes</taxon>
        <taxon>Sordariomycetidae</taxon>
        <taxon>Diaporthales</taxon>
        <taxon>Diaporthaceae</taxon>
        <taxon>Diaporthe</taxon>
    </lineage>
</organism>
<proteinExistence type="inferred from homology"/>
<keyword evidence="7" id="KW-1185">Reference proteome</keyword>
<comment type="caution">
    <text evidence="6">The sequence shown here is derived from an EMBL/GenBank/DDBJ whole genome shotgun (WGS) entry which is preliminary data.</text>
</comment>
<dbReference type="PANTHER" id="PTHR33337">
    <property type="entry name" value="GFA DOMAIN-CONTAINING PROTEIN"/>
    <property type="match status" value="1"/>
</dbReference>
<sequence>MVRASCVCGDSAYEFTGKYQAYVACRCIPCRKVSGADRSMNLIVHKDEVTIISGTDKLVSREADSGKDLTYHQCQNCGNTMFAVAGKDPNNFILKMGLIDDTEFLNGLGLPKMEIYCKYMWGWEKPFDGAQLIQN</sequence>
<evidence type="ECO:0000256" key="4">
    <source>
        <dbReference type="ARBA" id="ARBA00023239"/>
    </source>
</evidence>
<reference evidence="6" key="1">
    <citation type="submission" date="2023-06" db="EMBL/GenBank/DDBJ databases">
        <authorList>
            <person name="Noh H."/>
        </authorList>
    </citation>
    <scope>NUCLEOTIDE SEQUENCE</scope>
    <source>
        <strain evidence="6">DUCC20226</strain>
    </source>
</reference>
<evidence type="ECO:0000313" key="6">
    <source>
        <dbReference type="EMBL" id="KAK2600863.1"/>
    </source>
</evidence>
<evidence type="ECO:0000256" key="2">
    <source>
        <dbReference type="ARBA" id="ARBA00022723"/>
    </source>
</evidence>
<evidence type="ECO:0000259" key="5">
    <source>
        <dbReference type="PROSITE" id="PS51891"/>
    </source>
</evidence>
<keyword evidence="3" id="KW-0862">Zinc</keyword>
<dbReference type="InterPro" id="IPR011057">
    <property type="entry name" value="Mss4-like_sf"/>
</dbReference>
<evidence type="ECO:0000256" key="1">
    <source>
        <dbReference type="ARBA" id="ARBA00005495"/>
    </source>
</evidence>
<keyword evidence="4" id="KW-0456">Lyase</keyword>